<keyword evidence="11" id="KW-1185">Reference proteome</keyword>
<comment type="subcellular location">
    <subcellularLocation>
        <location evidence="1 8">Mitochondrion</location>
    </subcellularLocation>
</comment>
<dbReference type="InterPro" id="IPR012762">
    <property type="entry name" value="Ubiq_biosynth_COQ9"/>
</dbReference>
<dbReference type="PANTHER" id="PTHR21427:SF19">
    <property type="entry name" value="UBIQUINONE BIOSYNTHESIS PROTEIN COQ9, MITOCHONDRIAL"/>
    <property type="match status" value="1"/>
</dbReference>
<comment type="similarity">
    <text evidence="3 8">Belongs to the COQ9 family.</text>
</comment>
<feature type="domain" description="COQ9 C-terminal" evidence="9">
    <location>
        <begin position="236"/>
        <end position="260"/>
    </location>
</feature>
<keyword evidence="10" id="KW-0830">Ubiquinone</keyword>
<evidence type="ECO:0000256" key="6">
    <source>
        <dbReference type="ARBA" id="ARBA00023121"/>
    </source>
</evidence>
<name>A0A4E0RPQ1_FASHE</name>
<comment type="caution">
    <text evidence="10">The sequence shown here is derived from an EMBL/GenBank/DDBJ whole genome shotgun (WGS) entry which is preliminary data.</text>
</comment>
<sequence>MGSPLTNTPTATVERQQGAEVTITKDNNELVIDLFLMGGAGRQTFWYTSRNTRVLFLPTPEQLSSRPSSIGALPSLLAAQHFSFSTENVHQSQSNTFSANTNQNATLQWDTTDLDLRHRVLESAVSFVPIHGWSRQAVEAACQAERLPSGLHTLAMPQGPIDLVLHFYASRNQRLAEAMSEWRLTASSSSSRERPSVQGVDEFLYQALKFRLEQIIPVLNEWPQALGLLALPSNLPSSVGLLAQLVDEIWAQAGDRSTDLKAVTSMVRDGVMAFGNVTCNILRLPRRR</sequence>
<dbReference type="EMBL" id="JXXN02002369">
    <property type="protein sequence ID" value="THD23048.1"/>
    <property type="molecule type" value="Genomic_DNA"/>
</dbReference>
<protein>
    <recommendedName>
        <fullName evidence="8">Ubiquinone biosynthesis protein</fullName>
    </recommendedName>
</protein>
<proteinExistence type="inferred from homology"/>
<evidence type="ECO:0000256" key="3">
    <source>
        <dbReference type="ARBA" id="ARBA00010766"/>
    </source>
</evidence>
<evidence type="ECO:0000256" key="4">
    <source>
        <dbReference type="ARBA" id="ARBA00022688"/>
    </source>
</evidence>
<evidence type="ECO:0000256" key="5">
    <source>
        <dbReference type="ARBA" id="ARBA00022946"/>
    </source>
</evidence>
<organism evidence="10 11">
    <name type="scientific">Fasciola hepatica</name>
    <name type="common">Liver fluke</name>
    <dbReference type="NCBI Taxonomy" id="6192"/>
    <lineage>
        <taxon>Eukaryota</taxon>
        <taxon>Metazoa</taxon>
        <taxon>Spiralia</taxon>
        <taxon>Lophotrochozoa</taxon>
        <taxon>Platyhelminthes</taxon>
        <taxon>Trematoda</taxon>
        <taxon>Digenea</taxon>
        <taxon>Plagiorchiida</taxon>
        <taxon>Echinostomata</taxon>
        <taxon>Echinostomatoidea</taxon>
        <taxon>Fasciolidae</taxon>
        <taxon>Fasciola</taxon>
    </lineage>
</organism>
<dbReference type="InterPro" id="IPR013718">
    <property type="entry name" value="COQ9_C"/>
</dbReference>
<reference evidence="10" key="1">
    <citation type="submission" date="2019-03" db="EMBL/GenBank/DDBJ databases">
        <title>Improved annotation for the trematode Fasciola hepatica.</title>
        <authorList>
            <person name="Choi Y.-J."/>
            <person name="Martin J."/>
            <person name="Mitreva M."/>
        </authorList>
    </citation>
    <scope>NUCLEOTIDE SEQUENCE [LARGE SCALE GENOMIC DNA]</scope>
</reference>
<dbReference type="UniPathway" id="UPA00232"/>
<evidence type="ECO:0000256" key="1">
    <source>
        <dbReference type="ARBA" id="ARBA00004173"/>
    </source>
</evidence>
<evidence type="ECO:0000313" key="10">
    <source>
        <dbReference type="EMBL" id="THD23048.1"/>
    </source>
</evidence>
<dbReference type="NCBIfam" id="TIGR02396">
    <property type="entry name" value="diverge_rpsU"/>
    <property type="match status" value="1"/>
</dbReference>
<dbReference type="PANTHER" id="PTHR21427">
    <property type="entry name" value="UBIQUINONE BIOSYNTHESIS PROTEIN COQ9, MITOCHONDRIAL"/>
    <property type="match status" value="1"/>
</dbReference>
<accession>A0A4E0RPQ1</accession>
<comment type="function">
    <text evidence="8">Membrane-associated protein that warps the membrane surface to access and bind aromatic isoprenes with high specificity, including ubiquinone (CoQ) isoprene intermediates and presents them directly to Coq7, therefore facilitating the Coq7-mediated hydroxylase step. Participates in the biosynthesis of coenzyme Q, also named ubiquinone, an essential lipid-soluble electron transporter for aerobic cellular respiration.</text>
</comment>
<comment type="pathway">
    <text evidence="2 8">Cofactor biosynthesis; ubiquinone biosynthesis.</text>
</comment>
<keyword evidence="5" id="KW-0809">Transit peptide</keyword>
<keyword evidence="7 8" id="KW-0496">Mitochondrion</keyword>
<dbReference type="GO" id="GO:0008289">
    <property type="term" value="F:lipid binding"/>
    <property type="evidence" value="ECO:0007669"/>
    <property type="project" value="UniProtKB-UniRule"/>
</dbReference>
<dbReference type="GO" id="GO:0006744">
    <property type="term" value="P:ubiquinone biosynthetic process"/>
    <property type="evidence" value="ECO:0007669"/>
    <property type="project" value="UniProtKB-UniRule"/>
</dbReference>
<keyword evidence="4 8" id="KW-0831">Ubiquinone biosynthesis</keyword>
<dbReference type="GO" id="GO:0005743">
    <property type="term" value="C:mitochondrial inner membrane"/>
    <property type="evidence" value="ECO:0007669"/>
    <property type="project" value="TreeGrafter"/>
</dbReference>
<dbReference type="Pfam" id="PF08511">
    <property type="entry name" value="COQ9"/>
    <property type="match status" value="1"/>
</dbReference>
<evidence type="ECO:0000259" key="9">
    <source>
        <dbReference type="Pfam" id="PF08511"/>
    </source>
</evidence>
<evidence type="ECO:0000256" key="7">
    <source>
        <dbReference type="ARBA" id="ARBA00023128"/>
    </source>
</evidence>
<dbReference type="Proteomes" id="UP000230066">
    <property type="component" value="Unassembled WGS sequence"/>
</dbReference>
<evidence type="ECO:0000256" key="2">
    <source>
        <dbReference type="ARBA" id="ARBA00004749"/>
    </source>
</evidence>
<evidence type="ECO:0000256" key="8">
    <source>
        <dbReference type="RuleBase" id="RU366063"/>
    </source>
</evidence>
<evidence type="ECO:0000313" key="11">
    <source>
        <dbReference type="Proteomes" id="UP000230066"/>
    </source>
</evidence>
<dbReference type="AlphaFoldDB" id="A0A4E0RPQ1"/>
<keyword evidence="6 8" id="KW-0446">Lipid-binding</keyword>
<gene>
    <name evidence="10" type="ORF">D915_006205</name>
</gene>